<evidence type="ECO:0000313" key="3">
    <source>
        <dbReference type="Proteomes" id="UP000471648"/>
    </source>
</evidence>
<dbReference type="SUPFAM" id="SSF143724">
    <property type="entry name" value="PHP14-like"/>
    <property type="match status" value="1"/>
</dbReference>
<protein>
    <recommendedName>
        <fullName evidence="1">Polyphosphate kinase middle domain-containing protein</fullName>
    </recommendedName>
</protein>
<dbReference type="Proteomes" id="UP000471648">
    <property type="component" value="Unassembled WGS sequence"/>
</dbReference>
<proteinExistence type="predicted"/>
<sequence>QQIFPVLTPLAVDPAHPFPYISGLSLNLAVVVRNPVSGHRHFARVKVPPLLSRFLEASPERYVPIEDVIAAHL</sequence>
<organism evidence="2 3">
    <name type="scientific">Streptomyces microflavus</name>
    <name type="common">Streptomyces lipmanii</name>
    <dbReference type="NCBI Taxonomy" id="1919"/>
    <lineage>
        <taxon>Bacteria</taxon>
        <taxon>Bacillati</taxon>
        <taxon>Actinomycetota</taxon>
        <taxon>Actinomycetes</taxon>
        <taxon>Kitasatosporales</taxon>
        <taxon>Streptomycetaceae</taxon>
        <taxon>Streptomyces</taxon>
    </lineage>
</organism>
<dbReference type="InterPro" id="IPR036830">
    <property type="entry name" value="PP_kinase_middle_dom_sf"/>
</dbReference>
<dbReference type="GO" id="GO:0008976">
    <property type="term" value="F:polyphosphate kinase activity"/>
    <property type="evidence" value="ECO:0007669"/>
    <property type="project" value="InterPro"/>
</dbReference>
<dbReference type="InterPro" id="IPR003414">
    <property type="entry name" value="PP_kinase"/>
</dbReference>
<gene>
    <name evidence="2" type="ORF">G3I39_35770</name>
</gene>
<dbReference type="EMBL" id="JAAGME010001530">
    <property type="protein sequence ID" value="NEB72394.1"/>
    <property type="molecule type" value="Genomic_DNA"/>
</dbReference>
<comment type="caution">
    <text evidence="2">The sequence shown here is derived from an EMBL/GenBank/DDBJ whole genome shotgun (WGS) entry which is preliminary data.</text>
</comment>
<dbReference type="PANTHER" id="PTHR30218">
    <property type="entry name" value="POLYPHOSPHATE KINASE"/>
    <property type="match status" value="1"/>
</dbReference>
<dbReference type="GO" id="GO:0009358">
    <property type="term" value="C:polyphosphate kinase complex"/>
    <property type="evidence" value="ECO:0007669"/>
    <property type="project" value="InterPro"/>
</dbReference>
<feature type="non-terminal residue" evidence="2">
    <location>
        <position position="1"/>
    </location>
</feature>
<dbReference type="AlphaFoldDB" id="A0A6N9VHI2"/>
<evidence type="ECO:0000259" key="1">
    <source>
        <dbReference type="Pfam" id="PF02503"/>
    </source>
</evidence>
<feature type="domain" description="Polyphosphate kinase middle" evidence="1">
    <location>
        <begin position="1"/>
        <end position="73"/>
    </location>
</feature>
<reference evidence="2 3" key="1">
    <citation type="submission" date="2020-01" db="EMBL/GenBank/DDBJ databases">
        <title>Insect and environment-associated Actinomycetes.</title>
        <authorList>
            <person name="Currrie C."/>
            <person name="Chevrette M."/>
            <person name="Carlson C."/>
            <person name="Stubbendieck R."/>
            <person name="Wendt-Pienkowski E."/>
        </authorList>
    </citation>
    <scope>NUCLEOTIDE SEQUENCE [LARGE SCALE GENOMIC DNA]</scope>
    <source>
        <strain evidence="2 3">SID14438</strain>
    </source>
</reference>
<name>A0A6N9VHI2_STRMI</name>
<evidence type="ECO:0000313" key="2">
    <source>
        <dbReference type="EMBL" id="NEB72394.1"/>
    </source>
</evidence>
<accession>A0A6N9VHI2</accession>
<feature type="non-terminal residue" evidence="2">
    <location>
        <position position="73"/>
    </location>
</feature>
<dbReference type="InterPro" id="IPR024953">
    <property type="entry name" value="PP_kinase_middle"/>
</dbReference>
<dbReference type="PANTHER" id="PTHR30218:SF0">
    <property type="entry name" value="POLYPHOSPHATE KINASE"/>
    <property type="match status" value="1"/>
</dbReference>
<dbReference type="Pfam" id="PF02503">
    <property type="entry name" value="PP_kinase"/>
    <property type="match status" value="1"/>
</dbReference>
<dbReference type="Gene3D" id="3.30.1840.10">
    <property type="entry name" value="Polyphosphate kinase middle domain"/>
    <property type="match status" value="1"/>
</dbReference>
<dbReference type="GO" id="GO:0006799">
    <property type="term" value="P:polyphosphate biosynthetic process"/>
    <property type="evidence" value="ECO:0007669"/>
    <property type="project" value="InterPro"/>
</dbReference>